<keyword evidence="3" id="KW-1185">Reference proteome</keyword>
<name>A0A091E974_FUKDA</name>
<sequence>MPFSPLSPPANLPSAAFCGSWSDSAGLHLSPVPASCPQLPPLYLGRGPHRLRSQAAEAAAEHPRALPGALLPLMFALLGEDGVEKLQKLPFKKNKRVLEAHSEITIIYGACPHCYHQEGAAARDGSQEGQLRVARSSPVDSSAAHPMRGTAHCQVLETLLPRASLHS</sequence>
<evidence type="ECO:0000256" key="1">
    <source>
        <dbReference type="SAM" id="MobiDB-lite"/>
    </source>
</evidence>
<evidence type="ECO:0000313" key="3">
    <source>
        <dbReference type="Proteomes" id="UP000028990"/>
    </source>
</evidence>
<dbReference type="EMBL" id="KN122248">
    <property type="protein sequence ID" value="KFO31731.1"/>
    <property type="molecule type" value="Genomic_DNA"/>
</dbReference>
<gene>
    <name evidence="2" type="ORF">H920_06930</name>
</gene>
<proteinExistence type="predicted"/>
<accession>A0A091E974</accession>
<dbReference type="Proteomes" id="UP000028990">
    <property type="component" value="Unassembled WGS sequence"/>
</dbReference>
<evidence type="ECO:0000313" key="2">
    <source>
        <dbReference type="EMBL" id="KFO31731.1"/>
    </source>
</evidence>
<reference evidence="2 3" key="1">
    <citation type="submission" date="2013-11" db="EMBL/GenBank/DDBJ databases">
        <title>The Damaraland mole rat (Fukomys damarensis) genome and evolution of African mole rats.</title>
        <authorList>
            <person name="Gladyshev V.N."/>
            <person name="Fang X."/>
        </authorList>
    </citation>
    <scope>NUCLEOTIDE SEQUENCE [LARGE SCALE GENOMIC DNA]</scope>
    <source>
        <tissue evidence="2">Liver</tissue>
    </source>
</reference>
<dbReference type="AlphaFoldDB" id="A0A091E974"/>
<feature type="region of interest" description="Disordered" evidence="1">
    <location>
        <begin position="125"/>
        <end position="147"/>
    </location>
</feature>
<protein>
    <submittedName>
        <fullName evidence="2">Uncharacterized protein</fullName>
    </submittedName>
</protein>
<organism evidence="2 3">
    <name type="scientific">Fukomys damarensis</name>
    <name type="common">Damaraland mole rat</name>
    <name type="synonym">Cryptomys damarensis</name>
    <dbReference type="NCBI Taxonomy" id="885580"/>
    <lineage>
        <taxon>Eukaryota</taxon>
        <taxon>Metazoa</taxon>
        <taxon>Chordata</taxon>
        <taxon>Craniata</taxon>
        <taxon>Vertebrata</taxon>
        <taxon>Euteleostomi</taxon>
        <taxon>Mammalia</taxon>
        <taxon>Eutheria</taxon>
        <taxon>Euarchontoglires</taxon>
        <taxon>Glires</taxon>
        <taxon>Rodentia</taxon>
        <taxon>Hystricomorpha</taxon>
        <taxon>Bathyergidae</taxon>
        <taxon>Fukomys</taxon>
    </lineage>
</organism>